<dbReference type="AlphaFoldDB" id="A0A4U0F9H4"/>
<reference evidence="9 10" key="1">
    <citation type="submission" date="2019-04" db="EMBL/GenBank/DDBJ databases">
        <title>Cohnella sp. nov., isolated from soil.</title>
        <authorList>
            <person name="Kim W."/>
        </authorList>
    </citation>
    <scope>NUCLEOTIDE SEQUENCE [LARGE SCALE GENOMIC DNA]</scope>
    <source>
        <strain evidence="9 10">CAU 1483</strain>
    </source>
</reference>
<sequence>MGSQACQGVAQVKRDQRTAIAERGALVSVWSLLGLTLFKGAAGWLTGSKALLADACHSAADCAASFQTYKGLHHFRKKPSDGRASESAASIFLSALLLVAGLEMGISSIRSLTSGPDHAPGWEAAALIAAGMIVREMLIRHKRRRDSLLGLRGERTEEPRTDMLASLTALIGASATASGEMLDLPILYVMDPAAGLVISAFVLRKGCRLIALSQARSGRLELGEAEAQLLLETVQRIDGVIAVDDLHTREHGHYIVVNVNIRVNPRISVAEGHDIAQRVRRHLTKRFLHVSDVSVQVQPFDAGYPYKSNHQDQEWSSVLQ</sequence>
<evidence type="ECO:0000256" key="2">
    <source>
        <dbReference type="ARBA" id="ARBA00008114"/>
    </source>
</evidence>
<dbReference type="InterPro" id="IPR027469">
    <property type="entry name" value="Cation_efflux_TMD_sf"/>
</dbReference>
<evidence type="ECO:0000256" key="6">
    <source>
        <dbReference type="ARBA" id="ARBA00023136"/>
    </source>
</evidence>
<keyword evidence="6" id="KW-0472">Membrane</keyword>
<accession>A0A4U0F9H4</accession>
<keyword evidence="4" id="KW-0812">Transmembrane</keyword>
<evidence type="ECO:0000313" key="9">
    <source>
        <dbReference type="EMBL" id="TJY41413.1"/>
    </source>
</evidence>
<dbReference type="GO" id="GO:0008324">
    <property type="term" value="F:monoatomic cation transmembrane transporter activity"/>
    <property type="evidence" value="ECO:0007669"/>
    <property type="project" value="InterPro"/>
</dbReference>
<dbReference type="GO" id="GO:0016020">
    <property type="term" value="C:membrane"/>
    <property type="evidence" value="ECO:0007669"/>
    <property type="project" value="UniProtKB-SubCell"/>
</dbReference>
<name>A0A4U0F9H4_9BACL</name>
<dbReference type="OrthoDB" id="9806522at2"/>
<dbReference type="InterPro" id="IPR027470">
    <property type="entry name" value="Cation_efflux_CTD"/>
</dbReference>
<dbReference type="Pfam" id="PF16916">
    <property type="entry name" value="ZT_dimer"/>
    <property type="match status" value="1"/>
</dbReference>
<comment type="similarity">
    <text evidence="2">Belongs to the cation diffusion facilitator (CDF) transporter (TC 2.A.4) family.</text>
</comment>
<evidence type="ECO:0000259" key="7">
    <source>
        <dbReference type="Pfam" id="PF01545"/>
    </source>
</evidence>
<dbReference type="InterPro" id="IPR050291">
    <property type="entry name" value="CDF_Transporter"/>
</dbReference>
<comment type="subcellular location">
    <subcellularLocation>
        <location evidence="1">Membrane</location>
        <topology evidence="1">Multi-pass membrane protein</topology>
    </subcellularLocation>
</comment>
<dbReference type="Proteomes" id="UP000309673">
    <property type="component" value="Unassembled WGS sequence"/>
</dbReference>
<dbReference type="EMBL" id="SUPK01000006">
    <property type="protein sequence ID" value="TJY41413.1"/>
    <property type="molecule type" value="Genomic_DNA"/>
</dbReference>
<dbReference type="InterPro" id="IPR002524">
    <property type="entry name" value="Cation_efflux"/>
</dbReference>
<dbReference type="InterPro" id="IPR058533">
    <property type="entry name" value="Cation_efflux_TM"/>
</dbReference>
<evidence type="ECO:0000256" key="1">
    <source>
        <dbReference type="ARBA" id="ARBA00004141"/>
    </source>
</evidence>
<dbReference type="PANTHER" id="PTHR43840">
    <property type="entry name" value="MITOCHONDRIAL METAL TRANSPORTER 1-RELATED"/>
    <property type="match status" value="1"/>
</dbReference>
<keyword evidence="5" id="KW-1133">Transmembrane helix</keyword>
<evidence type="ECO:0000313" key="10">
    <source>
        <dbReference type="Proteomes" id="UP000309673"/>
    </source>
</evidence>
<evidence type="ECO:0000259" key="8">
    <source>
        <dbReference type="Pfam" id="PF16916"/>
    </source>
</evidence>
<dbReference type="SUPFAM" id="SSF160240">
    <property type="entry name" value="Cation efflux protein cytoplasmic domain-like"/>
    <property type="match status" value="1"/>
</dbReference>
<dbReference type="NCBIfam" id="TIGR01297">
    <property type="entry name" value="CDF"/>
    <property type="match status" value="1"/>
</dbReference>
<dbReference type="Gene3D" id="1.20.1510.10">
    <property type="entry name" value="Cation efflux protein transmembrane domain"/>
    <property type="match status" value="1"/>
</dbReference>
<evidence type="ECO:0000256" key="4">
    <source>
        <dbReference type="ARBA" id="ARBA00022692"/>
    </source>
</evidence>
<feature type="domain" description="Cation efflux protein transmembrane" evidence="7">
    <location>
        <begin position="26"/>
        <end position="210"/>
    </location>
</feature>
<keyword evidence="3" id="KW-0813">Transport</keyword>
<dbReference type="SUPFAM" id="SSF161111">
    <property type="entry name" value="Cation efflux protein transmembrane domain-like"/>
    <property type="match status" value="1"/>
</dbReference>
<evidence type="ECO:0000256" key="3">
    <source>
        <dbReference type="ARBA" id="ARBA00022448"/>
    </source>
</evidence>
<gene>
    <name evidence="9" type="ORF">E5161_13470</name>
</gene>
<dbReference type="Pfam" id="PF01545">
    <property type="entry name" value="Cation_efflux"/>
    <property type="match status" value="1"/>
</dbReference>
<dbReference type="PANTHER" id="PTHR43840:SF15">
    <property type="entry name" value="MITOCHONDRIAL METAL TRANSPORTER 1-RELATED"/>
    <property type="match status" value="1"/>
</dbReference>
<proteinExistence type="inferred from homology"/>
<evidence type="ECO:0000256" key="5">
    <source>
        <dbReference type="ARBA" id="ARBA00022989"/>
    </source>
</evidence>
<protein>
    <submittedName>
        <fullName evidence="9">Cation transporter</fullName>
    </submittedName>
</protein>
<comment type="caution">
    <text evidence="9">The sequence shown here is derived from an EMBL/GenBank/DDBJ whole genome shotgun (WGS) entry which is preliminary data.</text>
</comment>
<dbReference type="InterPro" id="IPR036837">
    <property type="entry name" value="Cation_efflux_CTD_sf"/>
</dbReference>
<keyword evidence="10" id="KW-1185">Reference proteome</keyword>
<organism evidence="9 10">
    <name type="scientific">Cohnella pontilimi</name>
    <dbReference type="NCBI Taxonomy" id="2564100"/>
    <lineage>
        <taxon>Bacteria</taxon>
        <taxon>Bacillati</taxon>
        <taxon>Bacillota</taxon>
        <taxon>Bacilli</taxon>
        <taxon>Bacillales</taxon>
        <taxon>Paenibacillaceae</taxon>
        <taxon>Cohnella</taxon>
    </lineage>
</organism>
<feature type="domain" description="Cation efflux protein cytoplasmic" evidence="8">
    <location>
        <begin position="226"/>
        <end position="299"/>
    </location>
</feature>
<dbReference type="Gene3D" id="3.30.70.1350">
    <property type="entry name" value="Cation efflux protein, cytoplasmic domain"/>
    <property type="match status" value="1"/>
</dbReference>